<protein>
    <submittedName>
        <fullName evidence="1">Uncharacterized protein</fullName>
    </submittedName>
</protein>
<accession>A0AAN6UFL4</accession>
<dbReference type="AlphaFoldDB" id="A0AAN6UFL4"/>
<dbReference type="Proteomes" id="UP001304895">
    <property type="component" value="Unassembled WGS sequence"/>
</dbReference>
<sequence>MYCDSSAFPRSERGFGFISWCRWAVGAVVWGLSWWGYERWCAAELLGVVTGRVTSGSYDVSVQSPIHIGRIAPHVTPSKSHPKRGQY</sequence>
<reference evidence="1" key="2">
    <citation type="submission" date="2023-05" db="EMBL/GenBank/DDBJ databases">
        <authorList>
            <consortium name="Lawrence Berkeley National Laboratory"/>
            <person name="Steindorff A."/>
            <person name="Hensen N."/>
            <person name="Bonometti L."/>
            <person name="Westerberg I."/>
            <person name="Brannstrom I.O."/>
            <person name="Guillou S."/>
            <person name="Cros-Aarteil S."/>
            <person name="Calhoun S."/>
            <person name="Haridas S."/>
            <person name="Kuo A."/>
            <person name="Mondo S."/>
            <person name="Pangilinan J."/>
            <person name="Riley R."/>
            <person name="Labutti K."/>
            <person name="Andreopoulos B."/>
            <person name="Lipzen A."/>
            <person name="Chen C."/>
            <person name="Yanf M."/>
            <person name="Daum C."/>
            <person name="Ng V."/>
            <person name="Clum A."/>
            <person name="Ohm R."/>
            <person name="Martin F."/>
            <person name="Silar P."/>
            <person name="Natvig D."/>
            <person name="Lalanne C."/>
            <person name="Gautier V."/>
            <person name="Ament-Velasquez S.L."/>
            <person name="Kruys A."/>
            <person name="Hutchinson M.I."/>
            <person name="Powell A.J."/>
            <person name="Barry K."/>
            <person name="Miller A.N."/>
            <person name="Grigoriev I.V."/>
            <person name="Debuchy R."/>
            <person name="Gladieux P."/>
            <person name="Thoren M.H."/>
            <person name="Johannesson H."/>
        </authorList>
    </citation>
    <scope>NUCLEOTIDE SEQUENCE</scope>
    <source>
        <strain evidence="1">CBS 123565</strain>
    </source>
</reference>
<proteinExistence type="predicted"/>
<name>A0AAN6UFL4_9PEZI</name>
<comment type="caution">
    <text evidence="1">The sequence shown here is derived from an EMBL/GenBank/DDBJ whole genome shotgun (WGS) entry which is preliminary data.</text>
</comment>
<reference evidence="1" key="1">
    <citation type="journal article" date="2023" name="Mol. Phylogenet. Evol.">
        <title>Genome-scale phylogeny and comparative genomics of the fungal order Sordariales.</title>
        <authorList>
            <person name="Hensen N."/>
            <person name="Bonometti L."/>
            <person name="Westerberg I."/>
            <person name="Brannstrom I.O."/>
            <person name="Guillou S."/>
            <person name="Cros-Aarteil S."/>
            <person name="Calhoun S."/>
            <person name="Haridas S."/>
            <person name="Kuo A."/>
            <person name="Mondo S."/>
            <person name="Pangilinan J."/>
            <person name="Riley R."/>
            <person name="LaButti K."/>
            <person name="Andreopoulos B."/>
            <person name="Lipzen A."/>
            <person name="Chen C."/>
            <person name="Yan M."/>
            <person name="Daum C."/>
            <person name="Ng V."/>
            <person name="Clum A."/>
            <person name="Steindorff A."/>
            <person name="Ohm R.A."/>
            <person name="Martin F."/>
            <person name="Silar P."/>
            <person name="Natvig D.O."/>
            <person name="Lalanne C."/>
            <person name="Gautier V."/>
            <person name="Ament-Velasquez S.L."/>
            <person name="Kruys A."/>
            <person name="Hutchinson M.I."/>
            <person name="Powell A.J."/>
            <person name="Barry K."/>
            <person name="Miller A.N."/>
            <person name="Grigoriev I.V."/>
            <person name="Debuchy R."/>
            <person name="Gladieux P."/>
            <person name="Hiltunen Thoren M."/>
            <person name="Johannesson H."/>
        </authorList>
    </citation>
    <scope>NUCLEOTIDE SEQUENCE</scope>
    <source>
        <strain evidence="1">CBS 123565</strain>
    </source>
</reference>
<evidence type="ECO:0000313" key="1">
    <source>
        <dbReference type="EMBL" id="KAK4132123.1"/>
    </source>
</evidence>
<evidence type="ECO:0000313" key="2">
    <source>
        <dbReference type="Proteomes" id="UP001304895"/>
    </source>
</evidence>
<gene>
    <name evidence="1" type="ORF">BT67DRAFT_91079</name>
</gene>
<organism evidence="1 2">
    <name type="scientific">Trichocladium antarcticum</name>
    <dbReference type="NCBI Taxonomy" id="1450529"/>
    <lineage>
        <taxon>Eukaryota</taxon>
        <taxon>Fungi</taxon>
        <taxon>Dikarya</taxon>
        <taxon>Ascomycota</taxon>
        <taxon>Pezizomycotina</taxon>
        <taxon>Sordariomycetes</taxon>
        <taxon>Sordariomycetidae</taxon>
        <taxon>Sordariales</taxon>
        <taxon>Chaetomiaceae</taxon>
        <taxon>Trichocladium</taxon>
    </lineage>
</organism>
<dbReference type="EMBL" id="MU853419">
    <property type="protein sequence ID" value="KAK4132123.1"/>
    <property type="molecule type" value="Genomic_DNA"/>
</dbReference>
<keyword evidence="2" id="KW-1185">Reference proteome</keyword>